<organism evidence="3 4">
    <name type="scientific">Sphaeroforma arctica JP610</name>
    <dbReference type="NCBI Taxonomy" id="667725"/>
    <lineage>
        <taxon>Eukaryota</taxon>
        <taxon>Ichthyosporea</taxon>
        <taxon>Ichthyophonida</taxon>
        <taxon>Sphaeroforma</taxon>
    </lineage>
</organism>
<dbReference type="EMBL" id="KQ246327">
    <property type="protein sequence ID" value="KNC72917.1"/>
    <property type="molecule type" value="Genomic_DNA"/>
</dbReference>
<protein>
    <recommendedName>
        <fullName evidence="2">Aldehyde oxidase/xanthine dehydrogenase second molybdopterin binding domain-containing protein</fullName>
    </recommendedName>
</protein>
<evidence type="ECO:0000313" key="4">
    <source>
        <dbReference type="Proteomes" id="UP000054560"/>
    </source>
</evidence>
<dbReference type="Proteomes" id="UP000054560">
    <property type="component" value="Unassembled WGS sequence"/>
</dbReference>
<dbReference type="GO" id="GO:0016491">
    <property type="term" value="F:oxidoreductase activity"/>
    <property type="evidence" value="ECO:0007669"/>
    <property type="project" value="InterPro"/>
</dbReference>
<accession>A0A0L0F864</accession>
<dbReference type="OrthoDB" id="8300278at2759"/>
<dbReference type="RefSeq" id="XP_014146819.1">
    <property type="nucleotide sequence ID" value="XM_014291344.1"/>
</dbReference>
<gene>
    <name evidence="3" type="ORF">SARC_14521</name>
</gene>
<dbReference type="Gene3D" id="3.30.365.10">
    <property type="entry name" value="Aldehyde oxidase/xanthine dehydrogenase, molybdopterin binding domain"/>
    <property type="match status" value="2"/>
</dbReference>
<keyword evidence="4" id="KW-1185">Reference proteome</keyword>
<dbReference type="InterPro" id="IPR016208">
    <property type="entry name" value="Ald_Oxase/xanthine_DH-like"/>
</dbReference>
<reference evidence="3 4" key="1">
    <citation type="submission" date="2011-02" db="EMBL/GenBank/DDBJ databases">
        <title>The Genome Sequence of Sphaeroforma arctica JP610.</title>
        <authorList>
            <consortium name="The Broad Institute Genome Sequencing Platform"/>
            <person name="Russ C."/>
            <person name="Cuomo C."/>
            <person name="Young S.K."/>
            <person name="Zeng Q."/>
            <person name="Gargeya S."/>
            <person name="Alvarado L."/>
            <person name="Berlin A."/>
            <person name="Chapman S.B."/>
            <person name="Chen Z."/>
            <person name="Freedman E."/>
            <person name="Gellesch M."/>
            <person name="Goldberg J."/>
            <person name="Griggs A."/>
            <person name="Gujja S."/>
            <person name="Heilman E."/>
            <person name="Heiman D."/>
            <person name="Howarth C."/>
            <person name="Mehta T."/>
            <person name="Neiman D."/>
            <person name="Pearson M."/>
            <person name="Roberts A."/>
            <person name="Saif S."/>
            <person name="Shea T."/>
            <person name="Shenoy N."/>
            <person name="Sisk P."/>
            <person name="Stolte C."/>
            <person name="Sykes S."/>
            <person name="White J."/>
            <person name="Yandava C."/>
            <person name="Burger G."/>
            <person name="Gray M.W."/>
            <person name="Holland P.W.H."/>
            <person name="King N."/>
            <person name="Lang F.B.F."/>
            <person name="Roger A.J."/>
            <person name="Ruiz-Trillo I."/>
            <person name="Haas B."/>
            <person name="Nusbaum C."/>
            <person name="Birren B."/>
        </authorList>
    </citation>
    <scope>NUCLEOTIDE SEQUENCE [LARGE SCALE GENOMIC DNA]</scope>
    <source>
        <strain evidence="3 4">JP610</strain>
    </source>
</reference>
<dbReference type="PANTHER" id="PTHR11908:SF132">
    <property type="entry name" value="ALDEHYDE OXIDASE 1-RELATED"/>
    <property type="match status" value="1"/>
</dbReference>
<dbReference type="eggNOG" id="KOG0430">
    <property type="taxonomic scope" value="Eukaryota"/>
</dbReference>
<dbReference type="InterPro" id="IPR037165">
    <property type="entry name" value="AldOxase/xan_DH_Mopterin-bd_sf"/>
</dbReference>
<evidence type="ECO:0000259" key="2">
    <source>
        <dbReference type="Pfam" id="PF20256"/>
    </source>
</evidence>
<feature type="non-terminal residue" evidence="3">
    <location>
        <position position="164"/>
    </location>
</feature>
<sequence length="164" mass="17069">MTDAGVGTATKLDVMCEDGTVQVSTGGTEMGQGLYTKVAQAVASKLPLKVSDVIVTDSETSRVPNSAMTGGSASSECCVASALNACDTLLDNLAPYLKDNTVPWTDAVAAANAAGVNMSVTEFMQKPALPAPQMFNYYVYCAGVCEVELDVLTGETEIRRVDIA</sequence>
<dbReference type="Pfam" id="PF20256">
    <property type="entry name" value="MoCoBD_2"/>
    <property type="match status" value="1"/>
</dbReference>
<evidence type="ECO:0000313" key="3">
    <source>
        <dbReference type="EMBL" id="KNC72917.1"/>
    </source>
</evidence>
<proteinExistence type="predicted"/>
<dbReference type="InterPro" id="IPR046867">
    <property type="entry name" value="AldOxase/xan_DH_MoCoBD2"/>
</dbReference>
<dbReference type="AlphaFoldDB" id="A0A0L0F864"/>
<dbReference type="GO" id="GO:0005506">
    <property type="term" value="F:iron ion binding"/>
    <property type="evidence" value="ECO:0007669"/>
    <property type="project" value="InterPro"/>
</dbReference>
<evidence type="ECO:0000256" key="1">
    <source>
        <dbReference type="ARBA" id="ARBA00022505"/>
    </source>
</evidence>
<feature type="domain" description="Aldehyde oxidase/xanthine dehydrogenase second molybdopterin binding" evidence="2">
    <location>
        <begin position="15"/>
        <end position="164"/>
    </location>
</feature>
<dbReference type="STRING" id="667725.A0A0L0F864"/>
<name>A0A0L0F864_9EUKA</name>
<dbReference type="GeneID" id="25915025"/>
<dbReference type="PANTHER" id="PTHR11908">
    <property type="entry name" value="XANTHINE DEHYDROGENASE"/>
    <property type="match status" value="1"/>
</dbReference>
<dbReference type="SUPFAM" id="SSF56003">
    <property type="entry name" value="Molybdenum cofactor-binding domain"/>
    <property type="match status" value="1"/>
</dbReference>
<keyword evidence="1" id="KW-0500">Molybdenum</keyword>